<feature type="domain" description="C2H2-type" evidence="15">
    <location>
        <begin position="447"/>
        <end position="475"/>
    </location>
</feature>
<name>A0AA40LF94_CNENI</name>
<dbReference type="GO" id="GO:0000978">
    <property type="term" value="F:RNA polymerase II cis-regulatory region sequence-specific DNA binding"/>
    <property type="evidence" value="ECO:0007669"/>
    <property type="project" value="TreeGrafter"/>
</dbReference>
<dbReference type="FunFam" id="3.30.160.60:FF:000292">
    <property type="entry name" value="zinc finger protein 619"/>
    <property type="match status" value="1"/>
</dbReference>
<evidence type="ECO:0000256" key="7">
    <source>
        <dbReference type="ARBA" id="ARBA00022833"/>
    </source>
</evidence>
<dbReference type="InterPro" id="IPR013087">
    <property type="entry name" value="Znf_C2H2_type"/>
</dbReference>
<feature type="domain" description="C2H2-type" evidence="15">
    <location>
        <begin position="694"/>
        <end position="721"/>
    </location>
</feature>
<feature type="domain" description="C2H2-type" evidence="15">
    <location>
        <begin position="363"/>
        <end position="390"/>
    </location>
</feature>
<dbReference type="PROSITE" id="PS50805">
    <property type="entry name" value="KRAB"/>
    <property type="match status" value="1"/>
</dbReference>
<feature type="region of interest" description="Disordered" evidence="13">
    <location>
        <begin position="29"/>
        <end position="57"/>
    </location>
</feature>
<keyword evidence="18" id="KW-1185">Reference proteome</keyword>
<evidence type="ECO:0000256" key="3">
    <source>
        <dbReference type="ARBA" id="ARBA00006991"/>
    </source>
</evidence>
<comment type="similarity">
    <text evidence="3">Belongs to the krueppel C2H2-type zinc-finger protein family.</text>
</comment>
<keyword evidence="14" id="KW-0812">Transmembrane</keyword>
<dbReference type="GO" id="GO:0005634">
    <property type="term" value="C:nucleus"/>
    <property type="evidence" value="ECO:0007669"/>
    <property type="project" value="UniProtKB-SubCell"/>
</dbReference>
<sequence length="777" mass="86960">MSPLALARFGSVGRASACGLKRLRFDSGQGHVRTLKPERGGVTAPRRSQDSGPGPAALALMQSAPPGLERPGARIHARVGSLGLASNSGIRAFQLRTARRSRGRALGMRSQAEAAMGIALLTAMAPDAVTFPDVAIDFSQDEWACLSPAQRTLYKKVMWENYRTLVSVGLCMSKPAVISLLEQGREPWVPDGEMAGGLCPDLECVWMTKELSPIQDIDEEKLSQVTITGRLTSYDNLECSTLREKWRGENLFERDLVRQQPQFRQETVNPQVALTEKKEHSNKSGTGFHLNTFSYVKHIFPIEERIYNFDTDKESLKTHALLKNTSKIHTGEKPYECIACGKAFSQSAHLAQHQRTHTGEKPFECAECGKAFSQNAHLLQHQRVHTGEKPYRCQQCTKAFSQLAHLAQHQRVHTGEKPYECIECGKAFSDCSSLAHHRRIHTGTRPYECADCGKAFRQNASLVRHRRYYHTGEKPFDCVDCFQPWLLPDGASENSHGGEAVCCALCERAFSHRGSLTLHRRVHTGEKPYECKECGQAFRQSTHLAHHRRVHTGEKPYACQECGKAFSQNAHLAQHRKTHTGEKPYECEECGRAFSQVAHLAQHRGFTRARSLTHVRPCGKAFSEAPTWSSTRDSTRGKGRMNASNAFRQRAYLISHHRCHTGEKPYECNVCGKAFSHRKSLTLHQRVHTGEKPYECQECSKGLQPGSTSDLHRRIHTGERPYGCEECGKAFRQSVTRASPANSYRRALLLSTFLLLLLLLLLLNSSLLLAHMPPSPL</sequence>
<dbReference type="PANTHER" id="PTHR24384">
    <property type="entry name" value="FINGER PUTATIVE TRANSCRIPTION FACTOR FAMILY-RELATED"/>
    <property type="match status" value="1"/>
</dbReference>
<dbReference type="FunFam" id="3.30.160.60:FF:000185">
    <property type="entry name" value="zinc finger protein 319"/>
    <property type="match status" value="1"/>
</dbReference>
<evidence type="ECO:0000259" key="15">
    <source>
        <dbReference type="PROSITE" id="PS50157"/>
    </source>
</evidence>
<evidence type="ECO:0000313" key="17">
    <source>
        <dbReference type="EMBL" id="KAK1329654.1"/>
    </source>
</evidence>
<organism evidence="17 18">
    <name type="scientific">Cnephaeus nilssonii</name>
    <name type="common">Northern bat</name>
    <name type="synonym">Eptesicus nilssonii</name>
    <dbReference type="NCBI Taxonomy" id="3371016"/>
    <lineage>
        <taxon>Eukaryota</taxon>
        <taxon>Metazoa</taxon>
        <taxon>Chordata</taxon>
        <taxon>Craniata</taxon>
        <taxon>Vertebrata</taxon>
        <taxon>Euteleostomi</taxon>
        <taxon>Mammalia</taxon>
        <taxon>Eutheria</taxon>
        <taxon>Laurasiatheria</taxon>
        <taxon>Chiroptera</taxon>
        <taxon>Yangochiroptera</taxon>
        <taxon>Vespertilionidae</taxon>
        <taxon>Cnephaeus</taxon>
    </lineage>
</organism>
<keyword evidence="6 12" id="KW-0863">Zinc-finger</keyword>
<dbReference type="Gene3D" id="6.10.140.140">
    <property type="match status" value="1"/>
</dbReference>
<evidence type="ECO:0000259" key="16">
    <source>
        <dbReference type="PROSITE" id="PS50805"/>
    </source>
</evidence>
<evidence type="ECO:0000256" key="1">
    <source>
        <dbReference type="ARBA" id="ARBA00003767"/>
    </source>
</evidence>
<proteinExistence type="inferred from homology"/>
<dbReference type="InterPro" id="IPR036051">
    <property type="entry name" value="KRAB_dom_sf"/>
</dbReference>
<dbReference type="FunFam" id="3.30.160.60:FF:002547">
    <property type="match status" value="1"/>
</dbReference>
<evidence type="ECO:0000256" key="9">
    <source>
        <dbReference type="ARBA" id="ARBA00023125"/>
    </source>
</evidence>
<feature type="non-terminal residue" evidence="17">
    <location>
        <position position="777"/>
    </location>
</feature>
<feature type="domain" description="C2H2-type" evidence="15">
    <location>
        <begin position="335"/>
        <end position="362"/>
    </location>
</feature>
<evidence type="ECO:0008006" key="19">
    <source>
        <dbReference type="Google" id="ProtNLM"/>
    </source>
</evidence>
<dbReference type="FunFam" id="3.30.160.60:FF:003729">
    <property type="match status" value="1"/>
</dbReference>
<comment type="subcellular location">
    <subcellularLocation>
        <location evidence="2">Nucleus</location>
    </subcellularLocation>
</comment>
<keyword evidence="10" id="KW-0804">Transcription</keyword>
<feature type="transmembrane region" description="Helical" evidence="14">
    <location>
        <begin position="747"/>
        <end position="770"/>
    </location>
</feature>
<evidence type="ECO:0000313" key="18">
    <source>
        <dbReference type="Proteomes" id="UP001177744"/>
    </source>
</evidence>
<dbReference type="GO" id="GO:0008270">
    <property type="term" value="F:zinc ion binding"/>
    <property type="evidence" value="ECO:0007669"/>
    <property type="project" value="UniProtKB-KW"/>
</dbReference>
<keyword evidence="4" id="KW-0479">Metal-binding</keyword>
<evidence type="ECO:0000256" key="14">
    <source>
        <dbReference type="SAM" id="Phobius"/>
    </source>
</evidence>
<keyword evidence="7" id="KW-0862">Zinc</keyword>
<accession>A0AA40LF94</accession>
<gene>
    <name evidence="17" type="ORF">QTO34_009836</name>
</gene>
<dbReference type="SUPFAM" id="SSF57667">
    <property type="entry name" value="beta-beta-alpha zinc fingers"/>
    <property type="match status" value="7"/>
</dbReference>
<dbReference type="InterPro" id="IPR036236">
    <property type="entry name" value="Znf_C2H2_sf"/>
</dbReference>
<feature type="domain" description="C2H2-type" evidence="15">
    <location>
        <begin position="557"/>
        <end position="584"/>
    </location>
</feature>
<dbReference type="CDD" id="cd07765">
    <property type="entry name" value="KRAB_A-box"/>
    <property type="match status" value="1"/>
</dbReference>
<dbReference type="PANTHER" id="PTHR24384:SF246">
    <property type="entry name" value="GENE, 19965-RELATED"/>
    <property type="match status" value="1"/>
</dbReference>
<dbReference type="SUPFAM" id="SSF109640">
    <property type="entry name" value="KRAB domain (Kruppel-associated box)"/>
    <property type="match status" value="1"/>
</dbReference>
<keyword evidence="14" id="KW-0472">Membrane</keyword>
<dbReference type="EMBL" id="JAULJE010000021">
    <property type="protein sequence ID" value="KAK1329654.1"/>
    <property type="molecule type" value="Genomic_DNA"/>
</dbReference>
<evidence type="ECO:0000256" key="6">
    <source>
        <dbReference type="ARBA" id="ARBA00022771"/>
    </source>
</evidence>
<protein>
    <recommendedName>
        <fullName evidence="19">Zinc finger protein 470</fullName>
    </recommendedName>
</protein>
<dbReference type="PROSITE" id="PS00028">
    <property type="entry name" value="ZINC_FINGER_C2H2_1"/>
    <property type="match status" value="10"/>
</dbReference>
<feature type="domain" description="C2H2-type" evidence="15">
    <location>
        <begin position="646"/>
        <end position="665"/>
    </location>
</feature>
<dbReference type="Pfam" id="PF01352">
    <property type="entry name" value="KRAB"/>
    <property type="match status" value="1"/>
</dbReference>
<keyword evidence="14" id="KW-1133">Transmembrane helix</keyword>
<feature type="domain" description="C2H2-type" evidence="15">
    <location>
        <begin position="391"/>
        <end position="418"/>
    </location>
</feature>
<dbReference type="FunFam" id="3.30.160.60:FF:001158">
    <property type="entry name" value="zinc finger protein 22"/>
    <property type="match status" value="1"/>
</dbReference>
<feature type="domain" description="KRAB" evidence="16">
    <location>
        <begin position="129"/>
        <end position="200"/>
    </location>
</feature>
<comment type="caution">
    <text evidence="17">The sequence shown here is derived from an EMBL/GenBank/DDBJ whole genome shotgun (WGS) entry which is preliminary data.</text>
</comment>
<dbReference type="Gene3D" id="3.30.160.60">
    <property type="entry name" value="Classic Zinc Finger"/>
    <property type="match status" value="13"/>
</dbReference>
<dbReference type="PROSITE" id="PS50157">
    <property type="entry name" value="ZINC_FINGER_C2H2_2"/>
    <property type="match status" value="12"/>
</dbReference>
<dbReference type="FunFam" id="3.30.160.60:FF:000016">
    <property type="entry name" value="zinc finger protein 37 homolog"/>
    <property type="match status" value="1"/>
</dbReference>
<dbReference type="InterPro" id="IPR050752">
    <property type="entry name" value="C2H2-ZF_domain"/>
</dbReference>
<feature type="domain" description="C2H2-type" evidence="15">
    <location>
        <begin position="419"/>
        <end position="446"/>
    </location>
</feature>
<keyword evidence="5" id="KW-0677">Repeat</keyword>
<evidence type="ECO:0000256" key="10">
    <source>
        <dbReference type="ARBA" id="ARBA00023163"/>
    </source>
</evidence>
<evidence type="ECO:0000256" key="2">
    <source>
        <dbReference type="ARBA" id="ARBA00004123"/>
    </source>
</evidence>
<keyword evidence="11" id="KW-0539">Nucleus</keyword>
<keyword evidence="9" id="KW-0238">DNA-binding</keyword>
<dbReference type="Proteomes" id="UP001177744">
    <property type="component" value="Unassembled WGS sequence"/>
</dbReference>
<dbReference type="GO" id="GO:0000981">
    <property type="term" value="F:DNA-binding transcription factor activity, RNA polymerase II-specific"/>
    <property type="evidence" value="ECO:0007669"/>
    <property type="project" value="TreeGrafter"/>
</dbReference>
<dbReference type="Pfam" id="PF00096">
    <property type="entry name" value="zf-C2H2"/>
    <property type="match status" value="9"/>
</dbReference>
<dbReference type="AlphaFoldDB" id="A0AA40LF94"/>
<evidence type="ECO:0000256" key="13">
    <source>
        <dbReference type="SAM" id="MobiDB-lite"/>
    </source>
</evidence>
<keyword evidence="8" id="KW-0805">Transcription regulation</keyword>
<dbReference type="FunFam" id="3.30.160.60:FF:002343">
    <property type="entry name" value="Zinc finger protein 33A"/>
    <property type="match status" value="2"/>
</dbReference>
<evidence type="ECO:0000256" key="4">
    <source>
        <dbReference type="ARBA" id="ARBA00022723"/>
    </source>
</evidence>
<feature type="domain" description="C2H2-type" evidence="15">
    <location>
        <begin position="501"/>
        <end position="528"/>
    </location>
</feature>
<feature type="domain" description="C2H2-type" evidence="15">
    <location>
        <begin position="585"/>
        <end position="617"/>
    </location>
</feature>
<dbReference type="FunFam" id="3.30.160.60:FF:001498">
    <property type="entry name" value="Zinc finger protein 404"/>
    <property type="match status" value="1"/>
</dbReference>
<evidence type="ECO:0000256" key="5">
    <source>
        <dbReference type="ARBA" id="ARBA00022737"/>
    </source>
</evidence>
<dbReference type="InterPro" id="IPR001909">
    <property type="entry name" value="KRAB"/>
</dbReference>
<dbReference type="SMART" id="SM00355">
    <property type="entry name" value="ZnF_C2H2"/>
    <property type="match status" value="11"/>
</dbReference>
<dbReference type="FunFam" id="3.30.160.60:FF:000737">
    <property type="entry name" value="Zinc finger protein 565"/>
    <property type="match status" value="1"/>
</dbReference>
<feature type="domain" description="C2H2-type" evidence="15">
    <location>
        <begin position="529"/>
        <end position="556"/>
    </location>
</feature>
<feature type="domain" description="C2H2-type" evidence="15">
    <location>
        <begin position="666"/>
        <end position="693"/>
    </location>
</feature>
<evidence type="ECO:0000256" key="12">
    <source>
        <dbReference type="PROSITE-ProRule" id="PRU00042"/>
    </source>
</evidence>
<dbReference type="FunFam" id="3.30.160.60:FF:000176">
    <property type="entry name" value="zinc finger protein 70"/>
    <property type="match status" value="1"/>
</dbReference>
<reference evidence="17" key="1">
    <citation type="submission" date="2023-06" db="EMBL/GenBank/DDBJ databases">
        <title>Reference genome for the Northern bat (Eptesicus nilssonii), a most northern bat species.</title>
        <authorList>
            <person name="Laine V.N."/>
            <person name="Pulliainen A.T."/>
            <person name="Lilley T.M."/>
        </authorList>
    </citation>
    <scope>NUCLEOTIDE SEQUENCE</scope>
    <source>
        <strain evidence="17">BLF_Eptnil</strain>
        <tissue evidence="17">Kidney</tissue>
    </source>
</reference>
<evidence type="ECO:0000256" key="11">
    <source>
        <dbReference type="ARBA" id="ARBA00023242"/>
    </source>
</evidence>
<evidence type="ECO:0000256" key="8">
    <source>
        <dbReference type="ARBA" id="ARBA00023015"/>
    </source>
</evidence>
<comment type="function">
    <text evidence="1">May be involved in transcriptional regulation.</text>
</comment>
<dbReference type="SMART" id="SM00349">
    <property type="entry name" value="KRAB"/>
    <property type="match status" value="1"/>
</dbReference>